<dbReference type="RefSeq" id="WP_274187996.1">
    <property type="nucleotide sequence ID" value="NZ_BAABHN010000051.1"/>
</dbReference>
<dbReference type="Proteomes" id="UP001595909">
    <property type="component" value="Unassembled WGS sequence"/>
</dbReference>
<feature type="region of interest" description="Disordered" evidence="1">
    <location>
        <begin position="1"/>
        <end position="81"/>
    </location>
</feature>
<accession>A0ABV9RUH6</accession>
<feature type="compositionally biased region" description="Polar residues" evidence="1">
    <location>
        <begin position="63"/>
        <end position="73"/>
    </location>
</feature>
<organism evidence="3 4">
    <name type="scientific">Actinomycetospora chibensis</name>
    <dbReference type="NCBI Taxonomy" id="663606"/>
    <lineage>
        <taxon>Bacteria</taxon>
        <taxon>Bacillati</taxon>
        <taxon>Actinomycetota</taxon>
        <taxon>Actinomycetes</taxon>
        <taxon>Pseudonocardiales</taxon>
        <taxon>Pseudonocardiaceae</taxon>
        <taxon>Actinomycetospora</taxon>
    </lineage>
</organism>
<dbReference type="EMBL" id="JBHSIM010000051">
    <property type="protein sequence ID" value="MFC4835850.1"/>
    <property type="molecule type" value="Genomic_DNA"/>
</dbReference>
<evidence type="ECO:0000313" key="3">
    <source>
        <dbReference type="EMBL" id="MFC4835850.1"/>
    </source>
</evidence>
<keyword evidence="2" id="KW-0472">Membrane</keyword>
<keyword evidence="2" id="KW-0812">Transmembrane</keyword>
<gene>
    <name evidence="3" type="ORF">ACFPEL_25810</name>
</gene>
<evidence type="ECO:0000313" key="4">
    <source>
        <dbReference type="Proteomes" id="UP001595909"/>
    </source>
</evidence>
<name>A0ABV9RUH6_9PSEU</name>
<protein>
    <submittedName>
        <fullName evidence="3">Uncharacterized protein</fullName>
    </submittedName>
</protein>
<feature type="transmembrane region" description="Helical" evidence="2">
    <location>
        <begin position="161"/>
        <end position="192"/>
    </location>
</feature>
<feature type="transmembrane region" description="Helical" evidence="2">
    <location>
        <begin position="91"/>
        <end position="116"/>
    </location>
</feature>
<feature type="transmembrane region" description="Helical" evidence="2">
    <location>
        <begin position="128"/>
        <end position="149"/>
    </location>
</feature>
<reference evidence="4" key="1">
    <citation type="journal article" date="2019" name="Int. J. Syst. Evol. Microbiol.">
        <title>The Global Catalogue of Microorganisms (GCM) 10K type strain sequencing project: providing services to taxonomists for standard genome sequencing and annotation.</title>
        <authorList>
            <consortium name="The Broad Institute Genomics Platform"/>
            <consortium name="The Broad Institute Genome Sequencing Center for Infectious Disease"/>
            <person name="Wu L."/>
            <person name="Ma J."/>
        </authorList>
    </citation>
    <scope>NUCLEOTIDE SEQUENCE [LARGE SCALE GENOMIC DNA]</scope>
    <source>
        <strain evidence="4">CCUG 50347</strain>
    </source>
</reference>
<sequence length="244" mass="24091">MSDDAVTDPSSKPEVEGVTMTIGNHSVEMTGVDRRSEAPVDRGTPGSPDRLEPATGSPEASPDATSPDATSPDQRVGGSEPVRSRSVHWGAVWAGALVALPVFFVLQMLFLALGWLDLGVSGRGQAATASAVSMVLGAAAFFVGGLLAGSTTRGAGSGAGLLHGVLMWALAIVALFGLGLFGGGVLVGNVGVAAALVTAPEAALIVDVAQSATGWAALWLGVSVAAAALGGLRGASARGGPVVE</sequence>
<feature type="compositionally biased region" description="Basic and acidic residues" evidence="1">
    <location>
        <begin position="31"/>
        <end position="40"/>
    </location>
</feature>
<evidence type="ECO:0000256" key="2">
    <source>
        <dbReference type="SAM" id="Phobius"/>
    </source>
</evidence>
<comment type="caution">
    <text evidence="3">The sequence shown here is derived from an EMBL/GenBank/DDBJ whole genome shotgun (WGS) entry which is preliminary data.</text>
</comment>
<evidence type="ECO:0000256" key="1">
    <source>
        <dbReference type="SAM" id="MobiDB-lite"/>
    </source>
</evidence>
<keyword evidence="4" id="KW-1185">Reference proteome</keyword>
<feature type="transmembrane region" description="Helical" evidence="2">
    <location>
        <begin position="212"/>
        <end position="232"/>
    </location>
</feature>
<proteinExistence type="predicted"/>
<keyword evidence="2" id="KW-1133">Transmembrane helix</keyword>